<dbReference type="InterPro" id="IPR017853">
    <property type="entry name" value="GH"/>
</dbReference>
<dbReference type="OrthoDB" id="9762066at2"/>
<dbReference type="InterPro" id="IPR006101">
    <property type="entry name" value="Glyco_hydro_2"/>
</dbReference>
<dbReference type="RefSeq" id="WP_025489161.1">
    <property type="nucleotide sequence ID" value="NZ_JBKVAZ010000015.1"/>
</dbReference>
<evidence type="ECO:0000256" key="6">
    <source>
        <dbReference type="RuleBase" id="RU361154"/>
    </source>
</evidence>
<dbReference type="InterPro" id="IPR023230">
    <property type="entry name" value="Glyco_hydro_2_CS"/>
</dbReference>
<gene>
    <name evidence="10" type="ORF">DWY69_01285</name>
</gene>
<dbReference type="PRINTS" id="PR00132">
    <property type="entry name" value="GLHYDRLASE2"/>
</dbReference>
<evidence type="ECO:0000256" key="5">
    <source>
        <dbReference type="ARBA" id="ARBA00023295"/>
    </source>
</evidence>
<dbReference type="Pfam" id="PF02836">
    <property type="entry name" value="Glyco_hydro_2_C"/>
    <property type="match status" value="1"/>
</dbReference>
<dbReference type="InterPro" id="IPR036156">
    <property type="entry name" value="Beta-gal/glucu_dom_sf"/>
</dbReference>
<evidence type="ECO:0000259" key="8">
    <source>
        <dbReference type="Pfam" id="PF02836"/>
    </source>
</evidence>
<feature type="domain" description="Glycoside hydrolase family 2 immunoglobulin-like beta-sandwich" evidence="7">
    <location>
        <begin position="190"/>
        <end position="278"/>
    </location>
</feature>
<dbReference type="Gene3D" id="3.20.20.80">
    <property type="entry name" value="Glycosidases"/>
    <property type="match status" value="1"/>
</dbReference>
<dbReference type="AlphaFoldDB" id="A0A3E3J5P1"/>
<evidence type="ECO:0000256" key="3">
    <source>
        <dbReference type="ARBA" id="ARBA00016205"/>
    </source>
</evidence>
<dbReference type="InterPro" id="IPR006103">
    <property type="entry name" value="Glyco_hydro_2_cat"/>
</dbReference>
<evidence type="ECO:0000256" key="2">
    <source>
        <dbReference type="ARBA" id="ARBA00012761"/>
    </source>
</evidence>
<feature type="domain" description="Glycoside hydrolase family 2 catalytic" evidence="8">
    <location>
        <begin position="280"/>
        <end position="584"/>
    </location>
</feature>
<protein>
    <recommendedName>
        <fullName evidence="3">Beta-glucuronidase</fullName>
        <ecNumber evidence="2">3.2.1.31</ecNumber>
    </recommendedName>
</protein>
<dbReference type="SUPFAM" id="SSF51445">
    <property type="entry name" value="(Trans)glycosidases"/>
    <property type="match status" value="1"/>
</dbReference>
<dbReference type="FunFam" id="3.20.20.80:FF:000080">
    <property type="entry name" value="Beta-glucuronidase UidA"/>
    <property type="match status" value="1"/>
</dbReference>
<dbReference type="PROSITE" id="PS00608">
    <property type="entry name" value="GLYCOSYL_HYDROL_F2_2"/>
    <property type="match status" value="1"/>
</dbReference>
<evidence type="ECO:0000313" key="10">
    <source>
        <dbReference type="EMBL" id="RGE74622.1"/>
    </source>
</evidence>
<dbReference type="SUPFAM" id="SSF49303">
    <property type="entry name" value="beta-Galactosidase/glucuronidase domain"/>
    <property type="match status" value="1"/>
</dbReference>
<dbReference type="PROSITE" id="PS00719">
    <property type="entry name" value="GLYCOSYL_HYDROL_F2_1"/>
    <property type="match status" value="1"/>
</dbReference>
<name>A0A3E3J5P1_9FIRM</name>
<dbReference type="Gene3D" id="2.60.40.10">
    <property type="entry name" value="Immunoglobulins"/>
    <property type="match status" value="1"/>
</dbReference>
<dbReference type="GO" id="GO:0004566">
    <property type="term" value="F:beta-glucuronidase activity"/>
    <property type="evidence" value="ECO:0007669"/>
    <property type="project" value="UniProtKB-EC"/>
</dbReference>
<dbReference type="PANTHER" id="PTHR10066:SF67">
    <property type="entry name" value="BETA-GLUCURONIDASE"/>
    <property type="match status" value="1"/>
</dbReference>
<dbReference type="SUPFAM" id="SSF49785">
    <property type="entry name" value="Galactose-binding domain-like"/>
    <property type="match status" value="1"/>
</dbReference>
<keyword evidence="4 6" id="KW-0378">Hydrolase</keyword>
<sequence>MLYPIENRVREVKNLSGIWNFKIDKNNSGISERWYEAPLKDAVLMAVPSSYNDLVTDASEREHVGYVWYETSFIIPAGWEGRRIVIRFGSAAHHAVCWINGQEILRHKGGFLPFEAEITEIVEASEEKEFRLTVALSNVLDWTCLPSGEVVTKEGKGYPEGYHYQDTFFDFYNYSGIHRPVKLYTTPKRYIEDIVITTSLNQEMTRAEVVCRITGTDKIKKIQIIDEDGLAAAESTNKAETVTLIVENPKLWNPGKAYLYRLRVEGEEDSYTETFGIRSVKVTDKEFLINGKPFYFKGFGKHEDSEIHGRGMDLALNVKDFNLLKWMGANSFRTSHYPYSEELMMMADREGFVIIDEAPAVGMCFWQEKKVFDGTRVNEKTLEHHLDTLKDMYARDKNHPCVVMWSVANEADTSEDGAVPYFKKVIDTMRSLDNTRPVTMVHTMWPSADKVSQWLDVICLNRYFGWYSDHGHTEVIKEQVTGEMKEWYEKYHRPMIMTEYGADTIPGLHKMPAVAFSEEFQCEFLKEYHKAFDELDFMVGEQVWAFADFQTKQGLNRIDGNKKGVFTRNRQPKMAAWLLRERWTGRSAQRRSMDA</sequence>
<dbReference type="PANTHER" id="PTHR10066">
    <property type="entry name" value="BETA-GLUCURONIDASE"/>
    <property type="match status" value="1"/>
</dbReference>
<evidence type="ECO:0000259" key="9">
    <source>
        <dbReference type="Pfam" id="PF02837"/>
    </source>
</evidence>
<evidence type="ECO:0000313" key="11">
    <source>
        <dbReference type="Proteomes" id="UP000261166"/>
    </source>
</evidence>
<dbReference type="GO" id="GO:0030246">
    <property type="term" value="F:carbohydrate binding"/>
    <property type="evidence" value="ECO:0007669"/>
    <property type="project" value="TreeGrafter"/>
</dbReference>
<dbReference type="InterPro" id="IPR008979">
    <property type="entry name" value="Galactose-bd-like_sf"/>
</dbReference>
<dbReference type="EC" id="3.2.1.31" evidence="2"/>
<dbReference type="InterPro" id="IPR013783">
    <property type="entry name" value="Ig-like_fold"/>
</dbReference>
<organism evidence="10 11">
    <name type="scientific">Eisenbergiella massiliensis</name>
    <dbReference type="NCBI Taxonomy" id="1720294"/>
    <lineage>
        <taxon>Bacteria</taxon>
        <taxon>Bacillati</taxon>
        <taxon>Bacillota</taxon>
        <taxon>Clostridia</taxon>
        <taxon>Lachnospirales</taxon>
        <taxon>Lachnospiraceae</taxon>
        <taxon>Eisenbergiella</taxon>
    </lineage>
</organism>
<dbReference type="FunFam" id="2.60.120.260:FF:000027">
    <property type="entry name" value="Beta-glucuronidase"/>
    <property type="match status" value="1"/>
</dbReference>
<dbReference type="Pfam" id="PF02837">
    <property type="entry name" value="Glyco_hydro_2_N"/>
    <property type="match status" value="1"/>
</dbReference>
<evidence type="ECO:0000256" key="1">
    <source>
        <dbReference type="ARBA" id="ARBA00007401"/>
    </source>
</evidence>
<dbReference type="Pfam" id="PF00703">
    <property type="entry name" value="Glyco_hydro_2"/>
    <property type="match status" value="1"/>
</dbReference>
<dbReference type="EMBL" id="QVLU01000001">
    <property type="protein sequence ID" value="RGE74622.1"/>
    <property type="molecule type" value="Genomic_DNA"/>
</dbReference>
<feature type="domain" description="Glycosyl hydrolases family 2 sugar binding" evidence="9">
    <location>
        <begin position="13"/>
        <end position="187"/>
    </location>
</feature>
<dbReference type="InterPro" id="IPR023232">
    <property type="entry name" value="Glyco_hydro_2_AS"/>
</dbReference>
<dbReference type="GO" id="GO:0019391">
    <property type="term" value="P:glucuronoside catabolic process"/>
    <property type="evidence" value="ECO:0007669"/>
    <property type="project" value="TreeGrafter"/>
</dbReference>
<dbReference type="NCBIfam" id="NF007538">
    <property type="entry name" value="PRK10150.1"/>
    <property type="match status" value="1"/>
</dbReference>
<dbReference type="InterPro" id="IPR006102">
    <property type="entry name" value="Ig-like_GH2"/>
</dbReference>
<dbReference type="GO" id="GO:0005615">
    <property type="term" value="C:extracellular space"/>
    <property type="evidence" value="ECO:0007669"/>
    <property type="project" value="TreeGrafter"/>
</dbReference>
<reference evidence="10 11" key="1">
    <citation type="submission" date="2018-08" db="EMBL/GenBank/DDBJ databases">
        <title>A genome reference for cultivated species of the human gut microbiota.</title>
        <authorList>
            <person name="Zou Y."/>
            <person name="Xue W."/>
            <person name="Luo G."/>
        </authorList>
    </citation>
    <scope>NUCLEOTIDE SEQUENCE [LARGE SCALE GENOMIC DNA]</scope>
    <source>
        <strain evidence="10 11">AF26-4BH</strain>
    </source>
</reference>
<accession>A0A3E3J5P1</accession>
<keyword evidence="5 6" id="KW-0326">Glycosidase</keyword>
<evidence type="ECO:0000259" key="7">
    <source>
        <dbReference type="Pfam" id="PF00703"/>
    </source>
</evidence>
<comment type="caution">
    <text evidence="10">The sequence shown here is derived from an EMBL/GenBank/DDBJ whole genome shotgun (WGS) entry which is preliminary data.</text>
</comment>
<proteinExistence type="inferred from homology"/>
<dbReference type="Gene3D" id="2.60.120.260">
    <property type="entry name" value="Galactose-binding domain-like"/>
    <property type="match status" value="1"/>
</dbReference>
<dbReference type="Proteomes" id="UP000261166">
    <property type="component" value="Unassembled WGS sequence"/>
</dbReference>
<evidence type="ECO:0000256" key="4">
    <source>
        <dbReference type="ARBA" id="ARBA00022801"/>
    </source>
</evidence>
<dbReference type="GO" id="GO:0005975">
    <property type="term" value="P:carbohydrate metabolic process"/>
    <property type="evidence" value="ECO:0007669"/>
    <property type="project" value="InterPro"/>
</dbReference>
<dbReference type="InterPro" id="IPR006104">
    <property type="entry name" value="Glyco_hydro_2_N"/>
</dbReference>
<comment type="similarity">
    <text evidence="1 6">Belongs to the glycosyl hydrolase 2 family.</text>
</comment>